<dbReference type="InterPro" id="IPR029063">
    <property type="entry name" value="SAM-dependent_MTases_sf"/>
</dbReference>
<keyword evidence="4" id="KW-1185">Reference proteome</keyword>
<feature type="non-terminal residue" evidence="3">
    <location>
        <position position="1"/>
    </location>
</feature>
<accession>A0AA36G741</accession>
<dbReference type="SUPFAM" id="SSF53335">
    <property type="entry name" value="S-adenosyl-L-methionine-dependent methyltransferases"/>
    <property type="match status" value="1"/>
</dbReference>
<dbReference type="EMBL" id="CATQJA010002659">
    <property type="protein sequence ID" value="CAJ0580518.1"/>
    <property type="molecule type" value="Genomic_DNA"/>
</dbReference>
<evidence type="ECO:0000256" key="1">
    <source>
        <dbReference type="SAM" id="Phobius"/>
    </source>
</evidence>
<reference evidence="3" key="1">
    <citation type="submission" date="2023-06" db="EMBL/GenBank/DDBJ databases">
        <authorList>
            <person name="Delattre M."/>
        </authorList>
    </citation>
    <scope>NUCLEOTIDE SEQUENCE</scope>
    <source>
        <strain evidence="3">AF72</strain>
    </source>
</reference>
<feature type="domain" description="Methyltransferase" evidence="2">
    <location>
        <begin position="91"/>
        <end position="275"/>
    </location>
</feature>
<gene>
    <name evidence="3" type="ORF">MSPICULIGERA_LOCUS18716</name>
</gene>
<dbReference type="Proteomes" id="UP001177023">
    <property type="component" value="Unassembled WGS sequence"/>
</dbReference>
<organism evidence="3 4">
    <name type="scientific">Mesorhabditis spiculigera</name>
    <dbReference type="NCBI Taxonomy" id="96644"/>
    <lineage>
        <taxon>Eukaryota</taxon>
        <taxon>Metazoa</taxon>
        <taxon>Ecdysozoa</taxon>
        <taxon>Nematoda</taxon>
        <taxon>Chromadorea</taxon>
        <taxon>Rhabditida</taxon>
        <taxon>Rhabditina</taxon>
        <taxon>Rhabditomorpha</taxon>
        <taxon>Rhabditoidea</taxon>
        <taxon>Rhabditidae</taxon>
        <taxon>Mesorhabditinae</taxon>
        <taxon>Mesorhabditis</taxon>
    </lineage>
</organism>
<feature type="transmembrane region" description="Helical" evidence="1">
    <location>
        <begin position="7"/>
        <end position="25"/>
    </location>
</feature>
<protein>
    <recommendedName>
        <fullName evidence="2">Methyltransferase domain-containing protein</fullName>
    </recommendedName>
</protein>
<dbReference type="InterPro" id="IPR025714">
    <property type="entry name" value="Methyltranfer_dom"/>
</dbReference>
<keyword evidence="1" id="KW-0472">Membrane</keyword>
<dbReference type="PANTHER" id="PTHR32026">
    <property type="entry name" value="METHYLTRANSFERASE-LIKE PROTEIN 24"/>
    <property type="match status" value="1"/>
</dbReference>
<dbReference type="PANTHER" id="PTHR32026:SF27">
    <property type="entry name" value="METHYLTRANSFERASE FKBM DOMAIN-CONTAINING PROTEIN-RELATED"/>
    <property type="match status" value="1"/>
</dbReference>
<comment type="caution">
    <text evidence="3">The sequence shown here is derived from an EMBL/GenBank/DDBJ whole genome shotgun (WGS) entry which is preliminary data.</text>
</comment>
<dbReference type="AlphaFoldDB" id="A0AA36G741"/>
<sequence length="295" mass="33777">MSQRDTLISWMILIAVLLTFWRVNLNSSVLNQLLSDANVGPSRTGPFLIPSRMRPDEYISRKYDKQVSDRVEVLRLCRTVKKDLGFMKLYNAMVPEVFCPNLVRIGEVNDGGKWVCHPRAMPDNCAIFSLGVSQDTSFEREMQEITSQKCSVYSYDKGQPQPSVLEDYSKIRAQFTKALIANSTNLEKGERSIGYEMERLGLKRIEILKIDIEGAEFLVMPTLIKQAKMCQILIEIHGDPKFVVNLVVMLAQAGYRLFSYEINGMYHSLSEYSFIHDDCLETYGASPLAYYWHLV</sequence>
<dbReference type="InterPro" id="IPR026913">
    <property type="entry name" value="METTL24"/>
</dbReference>
<keyword evidence="1" id="KW-0812">Transmembrane</keyword>
<evidence type="ECO:0000259" key="2">
    <source>
        <dbReference type="Pfam" id="PF13383"/>
    </source>
</evidence>
<name>A0AA36G741_9BILA</name>
<evidence type="ECO:0000313" key="3">
    <source>
        <dbReference type="EMBL" id="CAJ0580518.1"/>
    </source>
</evidence>
<proteinExistence type="predicted"/>
<evidence type="ECO:0000313" key="4">
    <source>
        <dbReference type="Proteomes" id="UP001177023"/>
    </source>
</evidence>
<keyword evidence="1" id="KW-1133">Transmembrane helix</keyword>
<dbReference type="Pfam" id="PF13383">
    <property type="entry name" value="Methyltransf_22"/>
    <property type="match status" value="1"/>
</dbReference>